<accession>A0A3R6WBU1</accession>
<proteinExistence type="predicted"/>
<reference evidence="1 2" key="1">
    <citation type="submission" date="2018-08" db="EMBL/GenBank/DDBJ databases">
        <title>Aphanomyces genome sequencing and annotation.</title>
        <authorList>
            <person name="Minardi D."/>
            <person name="Oidtmann B."/>
            <person name="Van Der Giezen M."/>
            <person name="Studholme D.J."/>
        </authorList>
    </citation>
    <scope>NUCLEOTIDE SEQUENCE [LARGE SCALE GENOMIC DNA]</scope>
    <source>
        <strain evidence="1 2">FDL457</strain>
    </source>
</reference>
<comment type="caution">
    <text evidence="1">The sequence shown here is derived from an EMBL/GenBank/DDBJ whole genome shotgun (WGS) entry which is preliminary data.</text>
</comment>
<evidence type="ECO:0000313" key="1">
    <source>
        <dbReference type="EMBL" id="RHY85547.1"/>
    </source>
</evidence>
<dbReference type="GO" id="GO:0004526">
    <property type="term" value="F:ribonuclease P activity"/>
    <property type="evidence" value="ECO:0007669"/>
    <property type="project" value="TreeGrafter"/>
</dbReference>
<dbReference type="PANTHER" id="PTHR13547">
    <property type="match status" value="1"/>
</dbReference>
<dbReference type="VEuPathDB" id="FungiDB:H257_13668"/>
<dbReference type="EMBL" id="QUTF01024111">
    <property type="protein sequence ID" value="RHY85547.1"/>
    <property type="molecule type" value="Genomic_DNA"/>
</dbReference>
<name>A0A3R6WBU1_APHAT</name>
<dbReference type="GO" id="GO:0001682">
    <property type="term" value="P:tRNA 5'-leader removal"/>
    <property type="evidence" value="ECO:0007669"/>
    <property type="project" value="TreeGrafter"/>
</dbReference>
<dbReference type="Proteomes" id="UP000286510">
    <property type="component" value="Unassembled WGS sequence"/>
</dbReference>
<evidence type="ECO:0000313" key="2">
    <source>
        <dbReference type="Proteomes" id="UP000286510"/>
    </source>
</evidence>
<organism evidence="1 2">
    <name type="scientific">Aphanomyces astaci</name>
    <name type="common">Crayfish plague agent</name>
    <dbReference type="NCBI Taxonomy" id="112090"/>
    <lineage>
        <taxon>Eukaryota</taxon>
        <taxon>Sar</taxon>
        <taxon>Stramenopiles</taxon>
        <taxon>Oomycota</taxon>
        <taxon>Saprolegniomycetes</taxon>
        <taxon>Saprolegniales</taxon>
        <taxon>Verrucalvaceae</taxon>
        <taxon>Aphanomyces</taxon>
    </lineage>
</organism>
<protein>
    <submittedName>
        <fullName evidence="1">Uncharacterized protein</fullName>
    </submittedName>
</protein>
<dbReference type="AlphaFoldDB" id="A0A3R6WBU1"/>
<gene>
    <name evidence="1" type="ORF">DYB26_001102</name>
</gene>
<dbReference type="PANTHER" id="PTHR13547:SF1">
    <property type="entry name" value="MITOCHONDRIAL RIBONUCLEASE P CATALYTIC SUBUNIT"/>
    <property type="match status" value="1"/>
</dbReference>
<sequence>MSTLARWQQNSMMTIVAMPQRSFSTDVPKKEHGFRPQIHRLLYSSNTTLEEVFTMLASRVAPYDSKGSDAFFYKCLQHDSLSPSFFHDVVSYFDRFLRDDLVGPSDGAMASVVALLIKHGTASFALAALQHDDEHLLRKIMQDLHELRYQFSPADASARRLGYCMIQVAPGKMHYIVDGPNVAYLNQNFEGGAFRFDYVDKVITELEAQGHVVSVTMPSIYFNEKSLLSVKASTANRRQRKEGKVFHRTRTDADKAFLDKWEATDVAFKCRREVHVAPDDLFWLYASLFLACPPQQHNVRVVTNDIMRDHIVVLTDRYHISRDLIDRWRDNTLVGVRILDRNLKLDGVVARSSSYQSSTASSTSSPLQMEILDTLPYSLVVQGKGTPSYHVPVVSTSSAVEWLCLTRAAKHHGT</sequence>
<dbReference type="Gene3D" id="3.40.50.11980">
    <property type="match status" value="1"/>
</dbReference>